<keyword evidence="2" id="KW-1185">Reference proteome</keyword>
<evidence type="ECO:0000313" key="1">
    <source>
        <dbReference type="EMBL" id="KAK3725036.1"/>
    </source>
</evidence>
<protein>
    <submittedName>
        <fullName evidence="1">Uncharacterized protein</fullName>
    </submittedName>
</protein>
<evidence type="ECO:0000313" key="2">
    <source>
        <dbReference type="Proteomes" id="UP001281147"/>
    </source>
</evidence>
<proteinExistence type="predicted"/>
<comment type="caution">
    <text evidence="1">The sequence shown here is derived from an EMBL/GenBank/DDBJ whole genome shotgun (WGS) entry which is preliminary data.</text>
</comment>
<dbReference type="Proteomes" id="UP001281147">
    <property type="component" value="Unassembled WGS sequence"/>
</dbReference>
<organism evidence="1 2">
    <name type="scientific">Vermiconidia calcicola</name>
    <dbReference type="NCBI Taxonomy" id="1690605"/>
    <lineage>
        <taxon>Eukaryota</taxon>
        <taxon>Fungi</taxon>
        <taxon>Dikarya</taxon>
        <taxon>Ascomycota</taxon>
        <taxon>Pezizomycotina</taxon>
        <taxon>Dothideomycetes</taxon>
        <taxon>Dothideomycetidae</taxon>
        <taxon>Mycosphaerellales</taxon>
        <taxon>Extremaceae</taxon>
        <taxon>Vermiconidia</taxon>
    </lineage>
</organism>
<name>A0ACC3P0C0_9PEZI</name>
<sequence>MSADQMFINTIKKLGQSPLDTMKALAEVTSQELVQAKVSLAVEQALMDMKKAKIKEMEKALGRGKRKATTIIAAKTTRATERKKKDSILRKESCIPMNYATKPATTEGTKRKAADCGSAKKSQAWDGINVHGADGGTRIKPRTSDDKVKQKAKQKMRGIHGHGTKTISSAKSNNIEYSPSSKPKGAGCKSAMVADEKDDEEPLPIGVEIKSETSS</sequence>
<reference evidence="1" key="1">
    <citation type="submission" date="2023-07" db="EMBL/GenBank/DDBJ databases">
        <title>Black Yeasts Isolated from many extreme environments.</title>
        <authorList>
            <person name="Coleine C."/>
            <person name="Stajich J.E."/>
            <person name="Selbmann L."/>
        </authorList>
    </citation>
    <scope>NUCLEOTIDE SEQUENCE</scope>
    <source>
        <strain evidence="1">CCFEE 5714</strain>
    </source>
</reference>
<dbReference type="EMBL" id="JAUTXU010000003">
    <property type="protein sequence ID" value="KAK3725036.1"/>
    <property type="molecule type" value="Genomic_DNA"/>
</dbReference>
<gene>
    <name evidence="1" type="ORF">LTR37_000546</name>
</gene>
<accession>A0ACC3P0C0</accession>